<protein>
    <submittedName>
        <fullName evidence="2">Uncharacterized protein</fullName>
    </submittedName>
</protein>
<dbReference type="AlphaFoldDB" id="A0A1D2M3T9"/>
<comment type="caution">
    <text evidence="2">The sequence shown here is derived from an EMBL/GenBank/DDBJ whole genome shotgun (WGS) entry which is preliminary data.</text>
</comment>
<evidence type="ECO:0000313" key="3">
    <source>
        <dbReference type="Proteomes" id="UP000094527"/>
    </source>
</evidence>
<organism evidence="2 3">
    <name type="scientific">Orchesella cincta</name>
    <name type="common">Springtail</name>
    <name type="synonym">Podura cincta</name>
    <dbReference type="NCBI Taxonomy" id="48709"/>
    <lineage>
        <taxon>Eukaryota</taxon>
        <taxon>Metazoa</taxon>
        <taxon>Ecdysozoa</taxon>
        <taxon>Arthropoda</taxon>
        <taxon>Hexapoda</taxon>
        <taxon>Collembola</taxon>
        <taxon>Entomobryomorpha</taxon>
        <taxon>Entomobryoidea</taxon>
        <taxon>Orchesellidae</taxon>
        <taxon>Orchesellinae</taxon>
        <taxon>Orchesella</taxon>
    </lineage>
</organism>
<dbReference type="EMBL" id="LJIJ01004961">
    <property type="protein sequence ID" value="ODM87616.1"/>
    <property type="molecule type" value="Genomic_DNA"/>
</dbReference>
<evidence type="ECO:0000313" key="2">
    <source>
        <dbReference type="EMBL" id="ODM87616.1"/>
    </source>
</evidence>
<sequence length="59" mass="6367">MDFGPKRPIADFDYLGSPYLVTINPPQLFASQSRSETGILLESSSPSSASSTVPEPHQD</sequence>
<reference evidence="2 3" key="1">
    <citation type="journal article" date="2016" name="Genome Biol. Evol.">
        <title>Gene Family Evolution Reflects Adaptation to Soil Environmental Stressors in the Genome of the Collembolan Orchesella cincta.</title>
        <authorList>
            <person name="Faddeeva-Vakhrusheva A."/>
            <person name="Derks M.F."/>
            <person name="Anvar S.Y."/>
            <person name="Agamennone V."/>
            <person name="Suring W."/>
            <person name="Smit S."/>
            <person name="van Straalen N.M."/>
            <person name="Roelofs D."/>
        </authorList>
    </citation>
    <scope>NUCLEOTIDE SEQUENCE [LARGE SCALE GENOMIC DNA]</scope>
    <source>
        <tissue evidence="2">Mixed pool</tissue>
    </source>
</reference>
<keyword evidence="3" id="KW-1185">Reference proteome</keyword>
<evidence type="ECO:0000256" key="1">
    <source>
        <dbReference type="SAM" id="MobiDB-lite"/>
    </source>
</evidence>
<dbReference type="Proteomes" id="UP000094527">
    <property type="component" value="Unassembled WGS sequence"/>
</dbReference>
<gene>
    <name evidence="2" type="ORF">Ocin01_19066</name>
</gene>
<accession>A0A1D2M3T9</accession>
<proteinExistence type="predicted"/>
<feature type="region of interest" description="Disordered" evidence="1">
    <location>
        <begin position="34"/>
        <end position="59"/>
    </location>
</feature>
<name>A0A1D2M3T9_ORCCI</name>